<dbReference type="PANTHER" id="PTHR21716">
    <property type="entry name" value="TRANSMEMBRANE PROTEIN"/>
    <property type="match status" value="1"/>
</dbReference>
<dbReference type="Pfam" id="PF01594">
    <property type="entry name" value="AI-2E_transport"/>
    <property type="match status" value="1"/>
</dbReference>
<evidence type="ECO:0000313" key="9">
    <source>
        <dbReference type="EMBL" id="KYD07409.1"/>
    </source>
</evidence>
<evidence type="ECO:0000256" key="5">
    <source>
        <dbReference type="ARBA" id="ARBA00022692"/>
    </source>
</evidence>
<evidence type="ECO:0000313" key="10">
    <source>
        <dbReference type="Proteomes" id="UP000075666"/>
    </source>
</evidence>
<name>A0A150L5S9_9BACI</name>
<dbReference type="Proteomes" id="UP000075666">
    <property type="component" value="Unassembled WGS sequence"/>
</dbReference>
<reference evidence="9 10" key="1">
    <citation type="submission" date="2016-01" db="EMBL/GenBank/DDBJ databases">
        <title>Genome Sequences of Twelve Sporeforming Bacillus Species Isolated from Foods.</title>
        <authorList>
            <person name="Berendsen E.M."/>
            <person name="Wells-Bennik M.H."/>
            <person name="Krawcyk A.O."/>
            <person name="De Jong A."/>
            <person name="Holsappel S."/>
            <person name="Eijlander R.T."/>
            <person name="Kuipers O.P."/>
        </authorList>
    </citation>
    <scope>NUCLEOTIDE SEQUENCE [LARGE SCALE GENOMIC DNA]</scope>
    <source>
        <strain evidence="9 10">B4102</strain>
    </source>
</reference>
<feature type="transmembrane region" description="Helical" evidence="8">
    <location>
        <begin position="42"/>
        <end position="66"/>
    </location>
</feature>
<keyword evidence="10" id="KW-1185">Reference proteome</keyword>
<keyword evidence="6 8" id="KW-1133">Transmembrane helix</keyword>
<evidence type="ECO:0000256" key="7">
    <source>
        <dbReference type="ARBA" id="ARBA00023136"/>
    </source>
</evidence>
<evidence type="ECO:0000256" key="2">
    <source>
        <dbReference type="ARBA" id="ARBA00009773"/>
    </source>
</evidence>
<dbReference type="PANTHER" id="PTHR21716:SF53">
    <property type="entry name" value="PERMEASE PERM-RELATED"/>
    <property type="match status" value="1"/>
</dbReference>
<evidence type="ECO:0000256" key="3">
    <source>
        <dbReference type="ARBA" id="ARBA00022448"/>
    </source>
</evidence>
<comment type="subcellular location">
    <subcellularLocation>
        <location evidence="1">Cell membrane</location>
        <topology evidence="1">Multi-pass membrane protein</topology>
    </subcellularLocation>
</comment>
<feature type="transmembrane region" description="Helical" evidence="8">
    <location>
        <begin position="231"/>
        <end position="260"/>
    </location>
</feature>
<keyword evidence="5 8" id="KW-0812">Transmembrane</keyword>
<keyword evidence="7 8" id="KW-0472">Membrane</keyword>
<dbReference type="GO" id="GO:0005886">
    <property type="term" value="C:plasma membrane"/>
    <property type="evidence" value="ECO:0007669"/>
    <property type="project" value="UniProtKB-SubCell"/>
</dbReference>
<evidence type="ECO:0000256" key="1">
    <source>
        <dbReference type="ARBA" id="ARBA00004651"/>
    </source>
</evidence>
<protein>
    <recommendedName>
        <fullName evidence="11">AI-2E family transporter</fullName>
    </recommendedName>
</protein>
<dbReference type="PATRIC" id="fig|46224.3.peg.2898"/>
<feature type="transmembrane region" description="Helical" evidence="8">
    <location>
        <begin position="168"/>
        <end position="190"/>
    </location>
</feature>
<evidence type="ECO:0008006" key="11">
    <source>
        <dbReference type="Google" id="ProtNLM"/>
    </source>
</evidence>
<feature type="transmembrane region" description="Helical" evidence="8">
    <location>
        <begin position="19"/>
        <end position="36"/>
    </location>
</feature>
<dbReference type="InterPro" id="IPR002549">
    <property type="entry name" value="AI-2E-like"/>
</dbReference>
<gene>
    <name evidence="9" type="ORF">B4102_2980</name>
</gene>
<sequence length="368" mass="41005">MIIIVEKQVIGVFKIKKKFLNIGIGMIIVLVIIWLLNQVSFVFTPLVIFIQTLFIPFLISGILYYLARPVVRLLEGWKVPRKLAIMLIFVALIGIVVTVVELVGPLLQDQFKRLIDNVPDMVKAAQDALNYWQKNQEYIPQFAKDIIASVTTKLQTNALSTGAVVAKVLSNVFGFLFSLVIVPFILFYMLSDRDKFVPNVTRFFPKSKEKEIRSVLHDMDKALGGYIQGQLIVSSVVGILLLIGYLIIGLDYALILALFGMATNVIPFLGPFIAATPAVIVAFFQNPIMAVYVIIVMFVAQQIESNLVSPQVMGKTLNVHPLTIILLILVGGNLAGVLGMILIIPTYAVLKVVVLHIYQLIRLRKIEE</sequence>
<dbReference type="STRING" id="46224.B4102_2980"/>
<dbReference type="GO" id="GO:0055085">
    <property type="term" value="P:transmembrane transport"/>
    <property type="evidence" value="ECO:0007669"/>
    <property type="project" value="TreeGrafter"/>
</dbReference>
<accession>A0A150L5S9</accession>
<evidence type="ECO:0000256" key="6">
    <source>
        <dbReference type="ARBA" id="ARBA00022989"/>
    </source>
</evidence>
<feature type="transmembrane region" description="Helical" evidence="8">
    <location>
        <begin position="272"/>
        <end position="300"/>
    </location>
</feature>
<evidence type="ECO:0000256" key="4">
    <source>
        <dbReference type="ARBA" id="ARBA00022475"/>
    </source>
</evidence>
<dbReference type="AlphaFoldDB" id="A0A150L5S9"/>
<dbReference type="EMBL" id="LQYN01000045">
    <property type="protein sequence ID" value="KYD07409.1"/>
    <property type="molecule type" value="Genomic_DNA"/>
</dbReference>
<proteinExistence type="inferred from homology"/>
<evidence type="ECO:0000256" key="8">
    <source>
        <dbReference type="SAM" id="Phobius"/>
    </source>
</evidence>
<comment type="similarity">
    <text evidence="2">Belongs to the autoinducer-2 exporter (AI-2E) (TC 2.A.86) family.</text>
</comment>
<feature type="transmembrane region" description="Helical" evidence="8">
    <location>
        <begin position="337"/>
        <end position="358"/>
    </location>
</feature>
<keyword evidence="3" id="KW-0813">Transport</keyword>
<organism evidence="9 10">
    <name type="scientific">Heyndrickxia sporothermodurans</name>
    <dbReference type="NCBI Taxonomy" id="46224"/>
    <lineage>
        <taxon>Bacteria</taxon>
        <taxon>Bacillati</taxon>
        <taxon>Bacillota</taxon>
        <taxon>Bacilli</taxon>
        <taxon>Bacillales</taxon>
        <taxon>Bacillaceae</taxon>
        <taxon>Heyndrickxia</taxon>
    </lineage>
</organism>
<keyword evidence="4" id="KW-1003">Cell membrane</keyword>
<comment type="caution">
    <text evidence="9">The sequence shown here is derived from an EMBL/GenBank/DDBJ whole genome shotgun (WGS) entry which is preliminary data.</text>
</comment>
<feature type="transmembrane region" description="Helical" evidence="8">
    <location>
        <begin position="87"/>
        <end position="107"/>
    </location>
</feature>